<dbReference type="AlphaFoldDB" id="A0A7X2XGT7"/>
<keyword evidence="1" id="KW-0812">Transmembrane</keyword>
<organism evidence="2 5">
    <name type="scientific">Phascolarctobacterium faecium</name>
    <dbReference type="NCBI Taxonomy" id="33025"/>
    <lineage>
        <taxon>Bacteria</taxon>
        <taxon>Bacillati</taxon>
        <taxon>Bacillota</taxon>
        <taxon>Negativicutes</taxon>
        <taxon>Acidaminococcales</taxon>
        <taxon>Acidaminococcaceae</taxon>
        <taxon>Phascolarctobacterium</taxon>
    </lineage>
</organism>
<feature type="transmembrane region" description="Helical" evidence="1">
    <location>
        <begin position="63"/>
        <end position="83"/>
    </location>
</feature>
<name>A0A7X2XGT7_9FIRM</name>
<reference evidence="4 5" key="1">
    <citation type="journal article" date="2019" name="Nat. Med.">
        <title>A library of human gut bacterial isolates paired with longitudinal multiomics data enables mechanistic microbiome research.</title>
        <authorList>
            <person name="Poyet M."/>
            <person name="Groussin M."/>
            <person name="Gibbons S.M."/>
            <person name="Avila-Pacheco J."/>
            <person name="Jiang X."/>
            <person name="Kearney S.M."/>
            <person name="Perrotta A.R."/>
            <person name="Berdy B."/>
            <person name="Zhao S."/>
            <person name="Lieberman T.D."/>
            <person name="Swanson P.K."/>
            <person name="Smith M."/>
            <person name="Roesemann S."/>
            <person name="Alexander J.E."/>
            <person name="Rich S.A."/>
            <person name="Livny J."/>
            <person name="Vlamakis H."/>
            <person name="Clish C."/>
            <person name="Bullock K."/>
            <person name="Deik A."/>
            <person name="Scott J."/>
            <person name="Pierce K.A."/>
            <person name="Xavier R.J."/>
            <person name="Alm E.J."/>
        </authorList>
    </citation>
    <scope>NUCLEOTIDE SEQUENCE [LARGE SCALE GENOMIC DNA]</scope>
    <source>
        <strain evidence="2 5">BIOML-A13</strain>
        <strain evidence="3 4">BIOML-A3</strain>
    </source>
</reference>
<keyword evidence="1" id="KW-1133">Transmembrane helix</keyword>
<keyword evidence="4" id="KW-1185">Reference proteome</keyword>
<sequence>MYAFFLRAVTLSVLYFCLIYWTDVMEVVTLGGLIAGACIAGIGSALVQILVWKLGGSILRKRALLFVGSSCLTMDIMRLLPGYTVTDKFGALVLLAVFCLMVLGVTELTVKKEIKE</sequence>
<evidence type="ECO:0000256" key="1">
    <source>
        <dbReference type="SAM" id="Phobius"/>
    </source>
</evidence>
<protein>
    <submittedName>
        <fullName evidence="2">Uncharacterized protein</fullName>
    </submittedName>
</protein>
<feature type="transmembrane region" description="Helical" evidence="1">
    <location>
        <begin position="5"/>
        <end position="22"/>
    </location>
</feature>
<feature type="transmembrane region" description="Helical" evidence="1">
    <location>
        <begin position="28"/>
        <end position="51"/>
    </location>
</feature>
<accession>A0A7X2XGT7</accession>
<evidence type="ECO:0000313" key="3">
    <source>
        <dbReference type="EMBL" id="MTU04513.1"/>
    </source>
</evidence>
<proteinExistence type="predicted"/>
<dbReference type="EMBL" id="WNBW01000007">
    <property type="protein sequence ID" value="MTU04513.1"/>
    <property type="molecule type" value="Genomic_DNA"/>
</dbReference>
<dbReference type="RefSeq" id="WP_113077837.1">
    <property type="nucleotide sequence ID" value="NZ_CAUAXJ010000010.1"/>
</dbReference>
<evidence type="ECO:0000313" key="2">
    <source>
        <dbReference type="EMBL" id="MTT76449.1"/>
    </source>
</evidence>
<dbReference type="EMBL" id="WNBM01000007">
    <property type="protein sequence ID" value="MTT76449.1"/>
    <property type="molecule type" value="Genomic_DNA"/>
</dbReference>
<dbReference type="Proteomes" id="UP000484547">
    <property type="component" value="Unassembled WGS sequence"/>
</dbReference>
<gene>
    <name evidence="2" type="ORF">GMD11_09240</name>
    <name evidence="3" type="ORF">GMD18_08895</name>
</gene>
<feature type="transmembrane region" description="Helical" evidence="1">
    <location>
        <begin position="89"/>
        <end position="110"/>
    </location>
</feature>
<keyword evidence="1" id="KW-0472">Membrane</keyword>
<evidence type="ECO:0000313" key="4">
    <source>
        <dbReference type="Proteomes" id="UP000443070"/>
    </source>
</evidence>
<comment type="caution">
    <text evidence="2">The sequence shown here is derived from an EMBL/GenBank/DDBJ whole genome shotgun (WGS) entry which is preliminary data.</text>
</comment>
<dbReference type="Proteomes" id="UP000443070">
    <property type="component" value="Unassembled WGS sequence"/>
</dbReference>
<evidence type="ECO:0000313" key="5">
    <source>
        <dbReference type="Proteomes" id="UP000484547"/>
    </source>
</evidence>